<evidence type="ECO:0000259" key="6">
    <source>
        <dbReference type="Pfam" id="PF00298"/>
    </source>
</evidence>
<dbReference type="SMART" id="SM00649">
    <property type="entry name" value="RL11"/>
    <property type="match status" value="1"/>
</dbReference>
<dbReference type="FunFam" id="1.10.10.250:FF:000003">
    <property type="entry name" value="Mitochondrial ribosomal protein L11"/>
    <property type="match status" value="1"/>
</dbReference>
<evidence type="ECO:0000313" key="8">
    <source>
        <dbReference type="EMBL" id="KAG0144859.1"/>
    </source>
</evidence>
<keyword evidence="9" id="KW-1185">Reference proteome</keyword>
<dbReference type="InterPro" id="IPR036769">
    <property type="entry name" value="Ribosomal_uL11_C_sf"/>
</dbReference>
<dbReference type="AlphaFoldDB" id="A0A9P6NIQ8"/>
<feature type="domain" description="Large ribosomal subunit protein uL11 C-terminal" evidence="6">
    <location>
        <begin position="75"/>
        <end position="147"/>
    </location>
</feature>
<dbReference type="GO" id="GO:0070180">
    <property type="term" value="F:large ribosomal subunit rRNA binding"/>
    <property type="evidence" value="ECO:0007669"/>
    <property type="project" value="TreeGrafter"/>
</dbReference>
<keyword evidence="3 5" id="KW-0687">Ribonucleoprotein</keyword>
<evidence type="ECO:0000256" key="5">
    <source>
        <dbReference type="RuleBase" id="RU003978"/>
    </source>
</evidence>
<dbReference type="CDD" id="cd00349">
    <property type="entry name" value="Ribosomal_L11"/>
    <property type="match status" value="1"/>
</dbReference>
<accession>A0A9P6NIQ8</accession>
<dbReference type="PANTHER" id="PTHR11661:SF1">
    <property type="entry name" value="LARGE RIBOSOMAL SUBUNIT PROTEIN UL11M"/>
    <property type="match status" value="1"/>
</dbReference>
<dbReference type="Pfam" id="PF03946">
    <property type="entry name" value="Ribosomal_L11_N"/>
    <property type="match status" value="1"/>
</dbReference>
<dbReference type="OrthoDB" id="2496019at2759"/>
<dbReference type="NCBIfam" id="TIGR01632">
    <property type="entry name" value="L11_bact"/>
    <property type="match status" value="1"/>
</dbReference>
<evidence type="ECO:0000256" key="3">
    <source>
        <dbReference type="ARBA" id="ARBA00023274"/>
    </source>
</evidence>
<sequence length="149" mass="15731">MASKSAANAFVRLIIEAGKASPSPPVGPALGARGVKAMDFCKLFNAQTAHYEPSTPMRVKLHIAPDRTFTFQVSSPPTSHFFFKTLGIEKGAGDTGKAGSVPVGELSLKHVYEIAKIKKSDPGMDHIPLESVARSVVAQATNMGIKVVA</sequence>
<keyword evidence="2 5" id="KW-0689">Ribosomal protein</keyword>
<dbReference type="InterPro" id="IPR036796">
    <property type="entry name" value="Ribosomal_uL11_N_sf"/>
</dbReference>
<dbReference type="Gene3D" id="3.30.1550.10">
    <property type="entry name" value="Ribosomal protein L11/L12, N-terminal domain"/>
    <property type="match status" value="1"/>
</dbReference>
<dbReference type="Proteomes" id="UP000886653">
    <property type="component" value="Unassembled WGS sequence"/>
</dbReference>
<dbReference type="GO" id="GO:0005762">
    <property type="term" value="C:mitochondrial large ribosomal subunit"/>
    <property type="evidence" value="ECO:0007669"/>
    <property type="project" value="TreeGrafter"/>
</dbReference>
<dbReference type="EMBL" id="MU167287">
    <property type="protein sequence ID" value="KAG0144859.1"/>
    <property type="molecule type" value="Genomic_DNA"/>
</dbReference>
<dbReference type="GO" id="GO:0003735">
    <property type="term" value="F:structural constituent of ribosome"/>
    <property type="evidence" value="ECO:0007669"/>
    <property type="project" value="InterPro"/>
</dbReference>
<evidence type="ECO:0000256" key="4">
    <source>
        <dbReference type="ARBA" id="ARBA00040104"/>
    </source>
</evidence>
<name>A0A9P6NIQ8_9BASI</name>
<dbReference type="Pfam" id="PF00298">
    <property type="entry name" value="Ribosomal_L11"/>
    <property type="match status" value="1"/>
</dbReference>
<protein>
    <recommendedName>
        <fullName evidence="4">Large ribosomal subunit protein uL11m</fullName>
    </recommendedName>
</protein>
<dbReference type="HAMAP" id="MF_00736">
    <property type="entry name" value="Ribosomal_uL11"/>
    <property type="match status" value="1"/>
</dbReference>
<dbReference type="FunFam" id="3.30.1550.10:FF:000005">
    <property type="entry name" value="50S ribosomal protein L11"/>
    <property type="match status" value="1"/>
</dbReference>
<dbReference type="InterPro" id="IPR020784">
    <property type="entry name" value="Ribosomal_uL11_N"/>
</dbReference>
<evidence type="ECO:0000256" key="1">
    <source>
        <dbReference type="ARBA" id="ARBA00010537"/>
    </source>
</evidence>
<proteinExistence type="inferred from homology"/>
<dbReference type="InterPro" id="IPR020783">
    <property type="entry name" value="Ribosomal_uL11_C"/>
</dbReference>
<reference evidence="8" key="1">
    <citation type="submission" date="2013-11" db="EMBL/GenBank/DDBJ databases">
        <title>Genome sequence of the fusiform rust pathogen reveals effectors for host alternation and coevolution with pine.</title>
        <authorList>
            <consortium name="DOE Joint Genome Institute"/>
            <person name="Smith K."/>
            <person name="Pendleton A."/>
            <person name="Kubisiak T."/>
            <person name="Anderson C."/>
            <person name="Salamov A."/>
            <person name="Aerts A."/>
            <person name="Riley R."/>
            <person name="Clum A."/>
            <person name="Lindquist E."/>
            <person name="Ence D."/>
            <person name="Campbell M."/>
            <person name="Kronenberg Z."/>
            <person name="Feau N."/>
            <person name="Dhillon B."/>
            <person name="Hamelin R."/>
            <person name="Burleigh J."/>
            <person name="Smith J."/>
            <person name="Yandell M."/>
            <person name="Nelson C."/>
            <person name="Grigoriev I."/>
            <person name="Davis J."/>
        </authorList>
    </citation>
    <scope>NUCLEOTIDE SEQUENCE</scope>
    <source>
        <strain evidence="8">G11</strain>
    </source>
</reference>
<dbReference type="InterPro" id="IPR000911">
    <property type="entry name" value="Ribosomal_uL11"/>
</dbReference>
<organism evidence="8 9">
    <name type="scientific">Cronartium quercuum f. sp. fusiforme G11</name>
    <dbReference type="NCBI Taxonomy" id="708437"/>
    <lineage>
        <taxon>Eukaryota</taxon>
        <taxon>Fungi</taxon>
        <taxon>Dikarya</taxon>
        <taxon>Basidiomycota</taxon>
        <taxon>Pucciniomycotina</taxon>
        <taxon>Pucciniomycetes</taxon>
        <taxon>Pucciniales</taxon>
        <taxon>Coleosporiaceae</taxon>
        <taxon>Cronartium</taxon>
    </lineage>
</organism>
<dbReference type="PANTHER" id="PTHR11661">
    <property type="entry name" value="60S RIBOSOMAL PROTEIN L12"/>
    <property type="match status" value="1"/>
</dbReference>
<evidence type="ECO:0000256" key="2">
    <source>
        <dbReference type="ARBA" id="ARBA00022980"/>
    </source>
</evidence>
<dbReference type="GO" id="GO:0006412">
    <property type="term" value="P:translation"/>
    <property type="evidence" value="ECO:0007669"/>
    <property type="project" value="InterPro"/>
</dbReference>
<comment type="caution">
    <text evidence="8">The sequence shown here is derived from an EMBL/GenBank/DDBJ whole genome shotgun (WGS) entry which is preliminary data.</text>
</comment>
<evidence type="ECO:0000313" key="9">
    <source>
        <dbReference type="Proteomes" id="UP000886653"/>
    </source>
</evidence>
<comment type="similarity">
    <text evidence="1 5">Belongs to the universal ribosomal protein uL11 family.</text>
</comment>
<dbReference type="Gene3D" id="1.10.10.250">
    <property type="entry name" value="Ribosomal protein L11, C-terminal domain"/>
    <property type="match status" value="1"/>
</dbReference>
<feature type="domain" description="Large ribosomal subunit protein uL11 N-terminal" evidence="7">
    <location>
        <begin position="11"/>
        <end position="69"/>
    </location>
</feature>
<evidence type="ECO:0000259" key="7">
    <source>
        <dbReference type="Pfam" id="PF03946"/>
    </source>
</evidence>
<dbReference type="SUPFAM" id="SSF46906">
    <property type="entry name" value="Ribosomal protein L11, C-terminal domain"/>
    <property type="match status" value="1"/>
</dbReference>
<gene>
    <name evidence="8" type="ORF">CROQUDRAFT_672099</name>
</gene>
<dbReference type="SUPFAM" id="SSF54747">
    <property type="entry name" value="Ribosomal L11/L12e N-terminal domain"/>
    <property type="match status" value="1"/>
</dbReference>
<dbReference type="InterPro" id="IPR006519">
    <property type="entry name" value="Ribosomal_uL11_bac-typ"/>
</dbReference>